<protein>
    <recommendedName>
        <fullName evidence="4">Transcriptional regulator, AbiEi antitoxin, Type IV TA system</fullName>
    </recommendedName>
</protein>
<feature type="region of interest" description="Disordered" evidence="1">
    <location>
        <begin position="1"/>
        <end position="21"/>
    </location>
</feature>
<dbReference type="EMBL" id="FNZK01000002">
    <property type="protein sequence ID" value="SEI95936.1"/>
    <property type="molecule type" value="Genomic_DNA"/>
</dbReference>
<dbReference type="STRING" id="84035.SAMN05660742_10276"/>
<dbReference type="Pfam" id="PF19570">
    <property type="entry name" value="DUF6088"/>
    <property type="match status" value="1"/>
</dbReference>
<feature type="compositionally biased region" description="Basic and acidic residues" evidence="1">
    <location>
        <begin position="1"/>
        <end position="14"/>
    </location>
</feature>
<evidence type="ECO:0000256" key="1">
    <source>
        <dbReference type="SAM" id="MobiDB-lite"/>
    </source>
</evidence>
<dbReference type="RefSeq" id="WP_143063130.1">
    <property type="nucleotide sequence ID" value="NZ_FNZK01000002.1"/>
</dbReference>
<gene>
    <name evidence="2" type="ORF">SAMN05660742_10276</name>
</gene>
<accession>A0A1H6UWB3</accession>
<sequence>MMDSYTKKNFDKIQTHGNGTGFTASDFTDIADYKAVSKSLERFEDAGVIRRVLRGVYDYPRYNDLLQEYEALLLCK</sequence>
<dbReference type="Proteomes" id="UP000199662">
    <property type="component" value="Unassembled WGS sequence"/>
</dbReference>
<evidence type="ECO:0000313" key="2">
    <source>
        <dbReference type="EMBL" id="SEI95936.1"/>
    </source>
</evidence>
<keyword evidence="3" id="KW-1185">Reference proteome</keyword>
<name>A0A1H6UWB3_9FIRM</name>
<organism evidence="2 3">
    <name type="scientific">Propionispira arboris</name>
    <dbReference type="NCBI Taxonomy" id="84035"/>
    <lineage>
        <taxon>Bacteria</taxon>
        <taxon>Bacillati</taxon>
        <taxon>Bacillota</taxon>
        <taxon>Negativicutes</taxon>
        <taxon>Selenomonadales</taxon>
        <taxon>Selenomonadaceae</taxon>
        <taxon>Propionispira</taxon>
    </lineage>
</organism>
<proteinExistence type="predicted"/>
<evidence type="ECO:0000313" key="3">
    <source>
        <dbReference type="Proteomes" id="UP000199662"/>
    </source>
</evidence>
<dbReference type="AlphaFoldDB" id="A0A1H6UWB3"/>
<dbReference type="InterPro" id="IPR045738">
    <property type="entry name" value="DUF6088"/>
</dbReference>
<reference evidence="2 3" key="1">
    <citation type="submission" date="2016-10" db="EMBL/GenBank/DDBJ databases">
        <authorList>
            <person name="de Groot N.N."/>
        </authorList>
    </citation>
    <scope>NUCLEOTIDE SEQUENCE [LARGE SCALE GENOMIC DNA]</scope>
    <source>
        <strain evidence="2 3">DSM 2179</strain>
    </source>
</reference>
<evidence type="ECO:0008006" key="4">
    <source>
        <dbReference type="Google" id="ProtNLM"/>
    </source>
</evidence>